<dbReference type="SUPFAM" id="SSF69255">
    <property type="entry name" value="gp5 N-terminal domain-like"/>
    <property type="match status" value="1"/>
</dbReference>
<dbReference type="Gene3D" id="2.30.110.50">
    <property type="match status" value="1"/>
</dbReference>
<dbReference type="InterPro" id="IPR037026">
    <property type="entry name" value="Vgr_OB-fold_dom_sf"/>
</dbReference>
<accession>A0A1H3ZKC4</accession>
<feature type="domain" description="Gp5/Type VI secretion system Vgr C-terminal trimerisation" evidence="3">
    <location>
        <begin position="469"/>
        <end position="574"/>
    </location>
</feature>
<dbReference type="Gene3D" id="2.40.50.230">
    <property type="entry name" value="Gp5 N-terminal domain"/>
    <property type="match status" value="1"/>
</dbReference>
<dbReference type="SUPFAM" id="SSF69279">
    <property type="entry name" value="Phage tail proteins"/>
    <property type="match status" value="2"/>
</dbReference>
<dbReference type="OrthoDB" id="9762420at2"/>
<proteinExistence type="inferred from homology"/>
<dbReference type="NCBIfam" id="TIGR03361">
    <property type="entry name" value="VI_Rhs_Vgr"/>
    <property type="match status" value="1"/>
</dbReference>
<name>A0A1H3ZKC4_9GAMM</name>
<dbReference type="Pfam" id="PF22178">
    <property type="entry name" value="Gp5_trimer_C"/>
    <property type="match status" value="1"/>
</dbReference>
<dbReference type="Proteomes" id="UP000198658">
    <property type="component" value="Unassembled WGS sequence"/>
</dbReference>
<dbReference type="InterPro" id="IPR017847">
    <property type="entry name" value="T6SS_RhsGE_Vgr_subset"/>
</dbReference>
<protein>
    <submittedName>
        <fullName evidence="4">Type VI secretion system secreted protein VgrG</fullName>
    </submittedName>
</protein>
<evidence type="ECO:0000256" key="1">
    <source>
        <dbReference type="ARBA" id="ARBA00005558"/>
    </source>
</evidence>
<dbReference type="Pfam" id="PF05954">
    <property type="entry name" value="Phage_GPD"/>
    <property type="match status" value="1"/>
</dbReference>
<dbReference type="STRING" id="658218.SAMN05216562_2427"/>
<dbReference type="SUPFAM" id="SSF69349">
    <property type="entry name" value="Phage fibre proteins"/>
    <property type="match status" value="1"/>
</dbReference>
<dbReference type="InterPro" id="IPR054030">
    <property type="entry name" value="Gp5_Vgr_C"/>
</dbReference>
<comment type="similarity">
    <text evidence="1">Belongs to the VgrG protein family.</text>
</comment>
<dbReference type="EMBL" id="FNQO01000002">
    <property type="protein sequence ID" value="SEA23714.1"/>
    <property type="molecule type" value="Genomic_DNA"/>
</dbReference>
<dbReference type="NCBIfam" id="TIGR01646">
    <property type="entry name" value="vgr_GE"/>
    <property type="match status" value="1"/>
</dbReference>
<dbReference type="Gene3D" id="3.55.50.10">
    <property type="entry name" value="Baseplate protein-like domains"/>
    <property type="match status" value="1"/>
</dbReference>
<evidence type="ECO:0000313" key="4">
    <source>
        <dbReference type="EMBL" id="SEA23714.1"/>
    </source>
</evidence>
<evidence type="ECO:0000259" key="3">
    <source>
        <dbReference type="Pfam" id="PF22178"/>
    </source>
</evidence>
<evidence type="ECO:0000313" key="5">
    <source>
        <dbReference type="Proteomes" id="UP000198658"/>
    </source>
</evidence>
<keyword evidence="5" id="KW-1185">Reference proteome</keyword>
<dbReference type="AlphaFoldDB" id="A0A1H3ZKC4"/>
<sequence>MATLNQDKRMIQIDSPLGKDAIIATSIHGEEHISKPFRYQLELLSDNHEITQKEIVGKVLTVTVHHSKKPRHINGYVTHFSMHDVNAEGMRSYTAIVHPGLWFTSLGGKNRVFEKKSAKQILEELLGEYSKVIKLSLKLKAEYIPREYCVQFDESDFDFINRLMAEEGIAYYFRHEDGKHELVLCDDPQDFHDCESTKVEYDGGGSQPTKHTVSSWKRNFNYHGGGFEFKDYSEFAVSKDNKQEVKTTSKLNDVSSYVRSYYGLNHFEVDGDHKRKFKDSYHRALADRAMESQEALFDIGYGRSDCPAFTAGGRFDFDHTLNTEKGKYLLTSVQTTVTDSNSSESHFHNTFSCVPAAVMPRPDHRAHLKKIHSPQVARVIEVKATAADSSKDPYTQLKVKFPWNSAQNSCWIRVMQSFAGKNWGANFVPRVGQEVVVTYINGDPDRPLITGAVYNGDNPGPNYTATQSGWKTEYEGSKFNELRFDDKGGKEEIYMEAGRDHNFVIHNDQTGKIENKQTLEIKEDRSITITDGNETVTIAKGNQTIDVKKGDQKITLGSGNHSLTVSKGSQTTDANGAIKISSKASIELKVGGSSIKLSPTGITIKGVTVSVSGDAKSEVKAGGMLTLKGGITMIN</sequence>
<organism evidence="4 5">
    <name type="scientific">Microbulbifer marinus</name>
    <dbReference type="NCBI Taxonomy" id="658218"/>
    <lineage>
        <taxon>Bacteria</taxon>
        <taxon>Pseudomonadati</taxon>
        <taxon>Pseudomonadota</taxon>
        <taxon>Gammaproteobacteria</taxon>
        <taxon>Cellvibrionales</taxon>
        <taxon>Microbulbiferaceae</taxon>
        <taxon>Microbulbifer</taxon>
    </lineage>
</organism>
<dbReference type="Gene3D" id="4.10.220.110">
    <property type="match status" value="1"/>
</dbReference>
<feature type="domain" description="Gp5/Type VI secretion system Vgr protein OB-fold" evidence="2">
    <location>
        <begin position="393"/>
        <end position="454"/>
    </location>
</feature>
<dbReference type="InterPro" id="IPR006531">
    <property type="entry name" value="Gp5/Vgr_OB"/>
</dbReference>
<evidence type="ECO:0000259" key="2">
    <source>
        <dbReference type="Pfam" id="PF04717"/>
    </source>
</evidence>
<gene>
    <name evidence="4" type="ORF">SAMN05216562_2427</name>
</gene>
<reference evidence="5" key="1">
    <citation type="submission" date="2016-10" db="EMBL/GenBank/DDBJ databases">
        <authorList>
            <person name="Varghese N."/>
            <person name="Submissions S."/>
        </authorList>
    </citation>
    <scope>NUCLEOTIDE SEQUENCE [LARGE SCALE GENOMIC DNA]</scope>
    <source>
        <strain evidence="5">CGMCC 1.10657</strain>
    </source>
</reference>
<dbReference type="Pfam" id="PF04717">
    <property type="entry name" value="Phage_base_V"/>
    <property type="match status" value="1"/>
</dbReference>
<dbReference type="InterPro" id="IPR006533">
    <property type="entry name" value="T6SS_Vgr_RhsGE"/>
</dbReference>